<proteinExistence type="predicted"/>
<dbReference type="InterPro" id="IPR036409">
    <property type="entry name" value="Aldolase_II/adducin_N_sf"/>
</dbReference>
<keyword evidence="2" id="KW-0456">Lyase</keyword>
<feature type="domain" description="Class II aldolase/adducin N-terminal" evidence="3">
    <location>
        <begin position="7"/>
        <end position="181"/>
    </location>
</feature>
<dbReference type="SMART" id="SM01007">
    <property type="entry name" value="Aldolase_II"/>
    <property type="match status" value="1"/>
</dbReference>
<name>A0A4R3J6C6_9PROT</name>
<dbReference type="AlphaFoldDB" id="A0A4R3J6C6"/>
<dbReference type="PANTHER" id="PTHR22789:SF0">
    <property type="entry name" value="3-OXO-TETRONATE 4-PHOSPHATE DECARBOXYLASE-RELATED"/>
    <property type="match status" value="1"/>
</dbReference>
<evidence type="ECO:0000313" key="5">
    <source>
        <dbReference type="Proteomes" id="UP000295304"/>
    </source>
</evidence>
<dbReference type="GO" id="GO:0016832">
    <property type="term" value="F:aldehyde-lyase activity"/>
    <property type="evidence" value="ECO:0007669"/>
    <property type="project" value="TreeGrafter"/>
</dbReference>
<sequence length="213" mass="22666">MEQSLRADVIKIALDMLSTGLNKGKTGNVSARVDGGFLITPSGVDYAALGPADIALMNMNGDSVGPLKPSSEWRFHRDIYLNRADVGAVVHAHSPFCTALACVAMAIPAFHYMVAVAGGRDIRCAPYATFGTQALSDRAVIALDGRKACLLANHGMIAVGGTLAQALAVASEVESLAEQYWRALQIGRPIILEDDEMDLVLEKFKSYGESAQK</sequence>
<dbReference type="GO" id="GO:0005829">
    <property type="term" value="C:cytosol"/>
    <property type="evidence" value="ECO:0007669"/>
    <property type="project" value="TreeGrafter"/>
</dbReference>
<dbReference type="EMBL" id="SLZW01000009">
    <property type="protein sequence ID" value="TCS60912.1"/>
    <property type="molecule type" value="Genomic_DNA"/>
</dbReference>
<dbReference type="GO" id="GO:0019323">
    <property type="term" value="P:pentose catabolic process"/>
    <property type="evidence" value="ECO:0007669"/>
    <property type="project" value="TreeGrafter"/>
</dbReference>
<dbReference type="InterPro" id="IPR001303">
    <property type="entry name" value="Aldolase_II/adducin_N"/>
</dbReference>
<comment type="caution">
    <text evidence="4">The sequence shown here is derived from an EMBL/GenBank/DDBJ whole genome shotgun (WGS) entry which is preliminary data.</text>
</comment>
<evidence type="ECO:0000256" key="1">
    <source>
        <dbReference type="ARBA" id="ARBA00022723"/>
    </source>
</evidence>
<dbReference type="Pfam" id="PF00596">
    <property type="entry name" value="Aldolase_II"/>
    <property type="match status" value="1"/>
</dbReference>
<evidence type="ECO:0000256" key="2">
    <source>
        <dbReference type="ARBA" id="ARBA00023239"/>
    </source>
</evidence>
<dbReference type="GO" id="GO:0046872">
    <property type="term" value="F:metal ion binding"/>
    <property type="evidence" value="ECO:0007669"/>
    <property type="project" value="UniProtKB-KW"/>
</dbReference>
<keyword evidence="5" id="KW-1185">Reference proteome</keyword>
<dbReference type="Proteomes" id="UP000295304">
    <property type="component" value="Unassembled WGS sequence"/>
</dbReference>
<dbReference type="InterPro" id="IPR050197">
    <property type="entry name" value="Aldolase_class_II_sugar_metab"/>
</dbReference>
<keyword evidence="1" id="KW-0479">Metal-binding</keyword>
<dbReference type="Gene3D" id="3.40.225.10">
    <property type="entry name" value="Class II aldolase/adducin N-terminal domain"/>
    <property type="match status" value="1"/>
</dbReference>
<evidence type="ECO:0000313" key="4">
    <source>
        <dbReference type="EMBL" id="TCS60912.1"/>
    </source>
</evidence>
<dbReference type="PANTHER" id="PTHR22789">
    <property type="entry name" value="FUCULOSE PHOSPHATE ALDOLASE"/>
    <property type="match status" value="1"/>
</dbReference>
<protein>
    <submittedName>
        <fullName evidence="4">L-fuculose 1-phosphate aldolase</fullName>
    </submittedName>
</protein>
<accession>A0A4R3J6C6</accession>
<organism evidence="4 5">
    <name type="scientific">Varunaivibrio sulfuroxidans</name>
    <dbReference type="NCBI Taxonomy" id="1773489"/>
    <lineage>
        <taxon>Bacteria</taxon>
        <taxon>Pseudomonadati</taxon>
        <taxon>Pseudomonadota</taxon>
        <taxon>Alphaproteobacteria</taxon>
        <taxon>Rhodospirillales</taxon>
        <taxon>Magnetovibrionaceae</taxon>
        <taxon>Varunaivibrio</taxon>
    </lineage>
</organism>
<dbReference type="SUPFAM" id="SSF53639">
    <property type="entry name" value="AraD/HMP-PK domain-like"/>
    <property type="match status" value="1"/>
</dbReference>
<gene>
    <name evidence="4" type="ORF">EDD55_10972</name>
</gene>
<evidence type="ECO:0000259" key="3">
    <source>
        <dbReference type="SMART" id="SM01007"/>
    </source>
</evidence>
<reference evidence="4 5" key="1">
    <citation type="submission" date="2019-03" db="EMBL/GenBank/DDBJ databases">
        <title>Genomic Encyclopedia of Type Strains, Phase IV (KMG-IV): sequencing the most valuable type-strain genomes for metagenomic binning, comparative biology and taxonomic classification.</title>
        <authorList>
            <person name="Goeker M."/>
        </authorList>
    </citation>
    <scope>NUCLEOTIDE SEQUENCE [LARGE SCALE GENOMIC DNA]</scope>
    <source>
        <strain evidence="4 5">DSM 101688</strain>
    </source>
</reference>